<organism evidence="1 2">
    <name type="scientific">Mesorhizobium muleiense</name>
    <dbReference type="NCBI Taxonomy" id="1004279"/>
    <lineage>
        <taxon>Bacteria</taxon>
        <taxon>Pseudomonadati</taxon>
        <taxon>Pseudomonadota</taxon>
        <taxon>Alphaproteobacteria</taxon>
        <taxon>Hyphomicrobiales</taxon>
        <taxon>Phyllobacteriaceae</taxon>
        <taxon>Mesorhizobium</taxon>
    </lineage>
</organism>
<accession>A0A1G9BVK6</accession>
<dbReference type="Proteomes" id="UP000198894">
    <property type="component" value="Unassembled WGS sequence"/>
</dbReference>
<evidence type="ECO:0000313" key="2">
    <source>
        <dbReference type="Proteomes" id="UP000198894"/>
    </source>
</evidence>
<proteinExistence type="predicted"/>
<dbReference type="EMBL" id="FNEE01000015">
    <property type="protein sequence ID" value="SDK43413.1"/>
    <property type="molecule type" value="Genomic_DNA"/>
</dbReference>
<protein>
    <submittedName>
        <fullName evidence="1">Uncharacterized protein</fullName>
    </submittedName>
</protein>
<name>A0A1G9BVK6_9HYPH</name>
<evidence type="ECO:0000313" key="1">
    <source>
        <dbReference type="EMBL" id="SDK43413.1"/>
    </source>
</evidence>
<dbReference type="RefSeq" id="WP_091597040.1">
    <property type="nucleotide sequence ID" value="NZ_FNEE01000015.1"/>
</dbReference>
<sequence length="119" mass="12701">MFTPELPELLSYYEGQKARGEAIVAGKVDTAQARPDPLPAGLAAAQALIAKAEDTKALADQYRVDHNTGAYAEEAEIAHLAATGRLTEEDLTTLADAHRDFEQADVFGEAMKSLAVCLV</sequence>
<gene>
    <name evidence="1" type="ORF">SAMN05428953_11580</name>
</gene>
<keyword evidence="2" id="KW-1185">Reference proteome</keyword>
<reference evidence="2" key="1">
    <citation type="submission" date="2016-10" db="EMBL/GenBank/DDBJ databases">
        <authorList>
            <person name="Varghese N."/>
            <person name="Submissions S."/>
        </authorList>
    </citation>
    <scope>NUCLEOTIDE SEQUENCE [LARGE SCALE GENOMIC DNA]</scope>
    <source>
        <strain evidence="2">CGMCC 1.11022</strain>
    </source>
</reference>
<dbReference type="AlphaFoldDB" id="A0A1G9BVK6"/>